<evidence type="ECO:0000313" key="1">
    <source>
        <dbReference type="EMBL" id="MFC6869387.1"/>
    </source>
</evidence>
<dbReference type="InterPro" id="IPR014825">
    <property type="entry name" value="DNA_alkylation"/>
</dbReference>
<dbReference type="InterPro" id="IPR016024">
    <property type="entry name" value="ARM-type_fold"/>
</dbReference>
<gene>
    <name evidence="1" type="ORF">ACFQGD_19770</name>
</gene>
<dbReference type="Gene3D" id="1.25.10.90">
    <property type="match status" value="1"/>
</dbReference>
<dbReference type="PANTHER" id="PTHR34070">
    <property type="entry name" value="ARMADILLO-TYPE FOLD"/>
    <property type="match status" value="1"/>
</dbReference>
<reference evidence="2" key="1">
    <citation type="journal article" date="2019" name="Int. J. Syst. Evol. Microbiol.">
        <title>The Global Catalogue of Microorganisms (GCM) 10K type strain sequencing project: providing services to taxonomists for standard genome sequencing and annotation.</title>
        <authorList>
            <consortium name="The Broad Institute Genomics Platform"/>
            <consortium name="The Broad Institute Genome Sequencing Center for Infectious Disease"/>
            <person name="Wu L."/>
            <person name="Ma J."/>
        </authorList>
    </citation>
    <scope>NUCLEOTIDE SEQUENCE [LARGE SCALE GENOMIC DNA]</scope>
    <source>
        <strain evidence="2">KCTC 32255</strain>
    </source>
</reference>
<name>A0ABW2C4E5_9PSEU</name>
<comment type="caution">
    <text evidence="1">The sequence shown here is derived from an EMBL/GenBank/DDBJ whole genome shotgun (WGS) entry which is preliminary data.</text>
</comment>
<dbReference type="EMBL" id="JBHSXX010000001">
    <property type="protein sequence ID" value="MFC6869387.1"/>
    <property type="molecule type" value="Genomic_DNA"/>
</dbReference>
<keyword evidence="2" id="KW-1185">Reference proteome</keyword>
<accession>A0ABW2C4E5</accession>
<dbReference type="Pfam" id="PF08713">
    <property type="entry name" value="DNA_alkylation"/>
    <property type="match status" value="1"/>
</dbReference>
<dbReference type="PANTHER" id="PTHR34070:SF1">
    <property type="entry name" value="DNA ALKYLATION REPAIR PROTEIN"/>
    <property type="match status" value="1"/>
</dbReference>
<dbReference type="CDD" id="cd06561">
    <property type="entry name" value="AlkD_like"/>
    <property type="match status" value="1"/>
</dbReference>
<protein>
    <submittedName>
        <fullName evidence="1">DNA alkylation repair protein</fullName>
    </submittedName>
</protein>
<dbReference type="Proteomes" id="UP001596337">
    <property type="component" value="Unassembled WGS sequence"/>
</dbReference>
<organism evidence="1 2">
    <name type="scientific">Haloechinothrix salitolerans</name>
    <dbReference type="NCBI Taxonomy" id="926830"/>
    <lineage>
        <taxon>Bacteria</taxon>
        <taxon>Bacillati</taxon>
        <taxon>Actinomycetota</taxon>
        <taxon>Actinomycetes</taxon>
        <taxon>Pseudonocardiales</taxon>
        <taxon>Pseudonocardiaceae</taxon>
        <taxon>Haloechinothrix</taxon>
    </lineage>
</organism>
<dbReference type="SUPFAM" id="SSF48371">
    <property type="entry name" value="ARM repeat"/>
    <property type="match status" value="1"/>
</dbReference>
<evidence type="ECO:0000313" key="2">
    <source>
        <dbReference type="Proteomes" id="UP001596337"/>
    </source>
</evidence>
<sequence>MTTPAKAADHLHTTLAGLSSPALAESLQRYFPGSVAALGVSNAAVATLANDYVKAHDLTPADRLEITELLLRRATYHEEVLLAFAVLEKVARRSFDAMLLDRFRRWLETVVSNWAQCDDLCLKVVYQFLLGHPDLITATRDWLGSASPWARRAANVAVVKFVRRKIGAEIYRLPLDVVFGNSLRLIDDPDPYVQKSIGWLLKVASVEHPQEVVTFLRDRGGEMARATLRIAVEKFDPNVRRSLLTVGTGPP</sequence>
<proteinExistence type="predicted"/>
<dbReference type="RefSeq" id="WP_345389727.1">
    <property type="nucleotide sequence ID" value="NZ_BAABLA010000003.1"/>
</dbReference>